<protein>
    <submittedName>
        <fullName evidence="1">ROK family protein</fullName>
    </submittedName>
</protein>
<evidence type="ECO:0000313" key="2">
    <source>
        <dbReference type="Proteomes" id="UP001597375"/>
    </source>
</evidence>
<dbReference type="EMBL" id="JBHUIT010000031">
    <property type="protein sequence ID" value="MFD2257839.1"/>
    <property type="molecule type" value="Genomic_DNA"/>
</dbReference>
<reference evidence="2" key="1">
    <citation type="journal article" date="2019" name="Int. J. Syst. Evol. Microbiol.">
        <title>The Global Catalogue of Microorganisms (GCM) 10K type strain sequencing project: providing services to taxonomists for standard genome sequencing and annotation.</title>
        <authorList>
            <consortium name="The Broad Institute Genomics Platform"/>
            <consortium name="The Broad Institute Genome Sequencing Center for Infectious Disease"/>
            <person name="Wu L."/>
            <person name="Ma J."/>
        </authorList>
    </citation>
    <scope>NUCLEOTIDE SEQUENCE [LARGE SCALE GENOMIC DNA]</scope>
    <source>
        <strain evidence="2">CGMCC 4.7106</strain>
    </source>
</reference>
<evidence type="ECO:0000313" key="1">
    <source>
        <dbReference type="EMBL" id="MFD2257839.1"/>
    </source>
</evidence>
<keyword evidence="2" id="KW-1185">Reference proteome</keyword>
<sequence>MKIRPKIPPELDPGFEPAALWNRAYQEKVHRAGSSVAIAIALTRPDGSTRTFHTKILPESAPDSTLNERYLERILKFLLWQCGAFQIRIAGCDPITRRLKSMYSEDGERAFDYCFFSDQAYLQPLEIIACRHDEIPDETEQIIPLGRNLDGCRIGFDLGGSDRKCAALIDGKVVFSEEVVWTPYFEKDPQYHISGIQDSLKRAAAHLPRVDAIGGSSAGVYVRNEIRVASLFRGISSSDFDTRVRRIFFDISQHWRGIPFEVVNDGEVAALAGSMSLGRNSLLGVAMGTSEAVGYVTAQGNITSMLNELAFAPIDYRADAPRDEWSGDTGCGVQYLSQQAVARLAPAAGFDFPEKTPFSVRLVEVQNALSLGDKRAAKIFSTLGTYLGYAIAHYADFYELRAALLLGRVMSGEGGNIIIGNARSVLATEFPELARQMEIFTPDEREKRHGQAAAAASLPSLH</sequence>
<organism evidence="1 2">
    <name type="scientific">Luteolibacter algae</name>
    <dbReference type="NCBI Taxonomy" id="454151"/>
    <lineage>
        <taxon>Bacteria</taxon>
        <taxon>Pseudomonadati</taxon>
        <taxon>Verrucomicrobiota</taxon>
        <taxon>Verrucomicrobiia</taxon>
        <taxon>Verrucomicrobiales</taxon>
        <taxon>Verrucomicrobiaceae</taxon>
        <taxon>Luteolibacter</taxon>
    </lineage>
</organism>
<dbReference type="InterPro" id="IPR043129">
    <property type="entry name" value="ATPase_NBD"/>
</dbReference>
<proteinExistence type="predicted"/>
<dbReference type="Gene3D" id="3.30.420.40">
    <property type="match status" value="2"/>
</dbReference>
<name>A0ABW5DAL2_9BACT</name>
<accession>A0ABW5DAL2</accession>
<dbReference type="Proteomes" id="UP001597375">
    <property type="component" value="Unassembled WGS sequence"/>
</dbReference>
<dbReference type="SUPFAM" id="SSF53067">
    <property type="entry name" value="Actin-like ATPase domain"/>
    <property type="match status" value="1"/>
</dbReference>
<comment type="caution">
    <text evidence="1">The sequence shown here is derived from an EMBL/GenBank/DDBJ whole genome shotgun (WGS) entry which is preliminary data.</text>
</comment>
<dbReference type="RefSeq" id="WP_386821205.1">
    <property type="nucleotide sequence ID" value="NZ_JBHUIT010000031.1"/>
</dbReference>
<gene>
    <name evidence="1" type="ORF">ACFSSA_14245</name>
</gene>